<dbReference type="PIRSF" id="PIRSF000126">
    <property type="entry name" value="11-beta-HSD1"/>
    <property type="match status" value="1"/>
</dbReference>
<feature type="domain" description="Ketoreductase" evidence="4">
    <location>
        <begin position="9"/>
        <end position="191"/>
    </location>
</feature>
<dbReference type="FunFam" id="3.40.50.720:FF:000084">
    <property type="entry name" value="Short-chain dehydrogenase reductase"/>
    <property type="match status" value="1"/>
</dbReference>
<evidence type="ECO:0000259" key="4">
    <source>
        <dbReference type="SMART" id="SM00822"/>
    </source>
</evidence>
<dbReference type="PROSITE" id="PS00061">
    <property type="entry name" value="ADH_SHORT"/>
    <property type="match status" value="1"/>
</dbReference>
<dbReference type="EMBL" id="SLWB01000013">
    <property type="protein sequence ID" value="TCN64529.1"/>
    <property type="molecule type" value="Genomic_DNA"/>
</dbReference>
<evidence type="ECO:0000256" key="1">
    <source>
        <dbReference type="ARBA" id="ARBA00006484"/>
    </source>
</evidence>
<dbReference type="SMART" id="SM00822">
    <property type="entry name" value="PKS_KR"/>
    <property type="match status" value="1"/>
</dbReference>
<keyword evidence="6" id="KW-1185">Reference proteome</keyword>
<dbReference type="Proteomes" id="UP000294830">
    <property type="component" value="Unassembled WGS sequence"/>
</dbReference>
<dbReference type="InterPro" id="IPR057326">
    <property type="entry name" value="KR_dom"/>
</dbReference>
<accession>A0A4R2EJX2</accession>
<dbReference type="Gene3D" id="3.40.50.720">
    <property type="entry name" value="NAD(P)-binding Rossmann-like Domain"/>
    <property type="match status" value="1"/>
</dbReference>
<comment type="similarity">
    <text evidence="1 3">Belongs to the short-chain dehydrogenases/reductases (SDR) family.</text>
</comment>
<evidence type="ECO:0000313" key="6">
    <source>
        <dbReference type="Proteomes" id="UP000294830"/>
    </source>
</evidence>
<comment type="caution">
    <text evidence="5">The sequence shown here is derived from an EMBL/GenBank/DDBJ whole genome shotgun (WGS) entry which is preliminary data.</text>
</comment>
<evidence type="ECO:0000313" key="5">
    <source>
        <dbReference type="EMBL" id="TCN64529.1"/>
    </source>
</evidence>
<protein>
    <submittedName>
        <fullName evidence="5">Short-subunit dehydrogenase</fullName>
    </submittedName>
</protein>
<dbReference type="PRINTS" id="PR00080">
    <property type="entry name" value="SDRFAMILY"/>
</dbReference>
<dbReference type="InterPro" id="IPR020904">
    <property type="entry name" value="Sc_DH/Rdtase_CS"/>
</dbReference>
<organism evidence="5 6">
    <name type="scientific">Acetobacteroides hydrogenigenes</name>
    <dbReference type="NCBI Taxonomy" id="979970"/>
    <lineage>
        <taxon>Bacteria</taxon>
        <taxon>Pseudomonadati</taxon>
        <taxon>Bacteroidota</taxon>
        <taxon>Bacteroidia</taxon>
        <taxon>Bacteroidales</taxon>
        <taxon>Rikenellaceae</taxon>
        <taxon>Acetobacteroides</taxon>
    </lineage>
</organism>
<evidence type="ECO:0000256" key="3">
    <source>
        <dbReference type="RuleBase" id="RU000363"/>
    </source>
</evidence>
<reference evidence="5 6" key="1">
    <citation type="submission" date="2019-03" db="EMBL/GenBank/DDBJ databases">
        <title>Genomic Encyclopedia of Archaeal and Bacterial Type Strains, Phase II (KMG-II): from individual species to whole genera.</title>
        <authorList>
            <person name="Goeker M."/>
        </authorList>
    </citation>
    <scope>NUCLEOTIDE SEQUENCE [LARGE SCALE GENOMIC DNA]</scope>
    <source>
        <strain evidence="5 6">RL-C</strain>
    </source>
</reference>
<dbReference type="OrthoDB" id="9786056at2"/>
<dbReference type="PANTHER" id="PTHR44196">
    <property type="entry name" value="DEHYDROGENASE/REDUCTASE SDR FAMILY MEMBER 7B"/>
    <property type="match status" value="1"/>
</dbReference>
<gene>
    <name evidence="5" type="ORF">CLV25_11354</name>
</gene>
<sequence length="274" mass="29557">MGKNHFLGKVVLITGASSGIGKACAFEFARRGAKVVLGARNTEELAAIVDLISKDGGVAVACHLDVANQESCQNFVEFALSSYGSIDILINNAGISMRAIFEDLDLNVIRKLMDVNFWGTVYCTKYALPHLLQSKGSIVGVSSIAGFMGLPGRTGYSSSKFAMNGFLETLRVETLKQGLHVMVVAPGFTASNVRLNALNQDGQKQGETPREEAKMMSSEEVALRIANGIERKKRTLVMTLVGKVTVFLSKIAPALLDKLAFNEMAKEPNSPLKR</sequence>
<dbReference type="GO" id="GO:0016020">
    <property type="term" value="C:membrane"/>
    <property type="evidence" value="ECO:0007669"/>
    <property type="project" value="TreeGrafter"/>
</dbReference>
<dbReference type="InterPro" id="IPR002347">
    <property type="entry name" value="SDR_fam"/>
</dbReference>
<dbReference type="InterPro" id="IPR036291">
    <property type="entry name" value="NAD(P)-bd_dom_sf"/>
</dbReference>
<dbReference type="AlphaFoldDB" id="A0A4R2EJX2"/>
<evidence type="ECO:0000256" key="2">
    <source>
        <dbReference type="ARBA" id="ARBA00023002"/>
    </source>
</evidence>
<dbReference type="SUPFAM" id="SSF51735">
    <property type="entry name" value="NAD(P)-binding Rossmann-fold domains"/>
    <property type="match status" value="1"/>
</dbReference>
<proteinExistence type="inferred from homology"/>
<dbReference type="PANTHER" id="PTHR44196:SF1">
    <property type="entry name" value="DEHYDROGENASE_REDUCTASE SDR FAMILY MEMBER 7B"/>
    <property type="match status" value="1"/>
</dbReference>
<keyword evidence="2" id="KW-0560">Oxidoreductase</keyword>
<name>A0A4R2EJX2_9BACT</name>
<dbReference type="PRINTS" id="PR00081">
    <property type="entry name" value="GDHRDH"/>
</dbReference>
<dbReference type="Pfam" id="PF00106">
    <property type="entry name" value="adh_short"/>
    <property type="match status" value="1"/>
</dbReference>
<dbReference type="NCBIfam" id="NF004825">
    <property type="entry name" value="PRK06181.1"/>
    <property type="match status" value="1"/>
</dbReference>
<dbReference type="GO" id="GO:0016491">
    <property type="term" value="F:oxidoreductase activity"/>
    <property type="evidence" value="ECO:0007669"/>
    <property type="project" value="UniProtKB-KW"/>
</dbReference>